<evidence type="ECO:0000256" key="3">
    <source>
        <dbReference type="SAM" id="MobiDB-lite"/>
    </source>
</evidence>
<dbReference type="OrthoDB" id="9810734at2"/>
<dbReference type="RefSeq" id="WP_114623810.1">
    <property type="nucleotide sequence ID" value="NZ_QQNA01000083.1"/>
</dbReference>
<evidence type="ECO:0000313" key="4">
    <source>
        <dbReference type="EMBL" id="RDG37877.1"/>
    </source>
</evidence>
<feature type="compositionally biased region" description="Low complexity" evidence="3">
    <location>
        <begin position="249"/>
        <end position="264"/>
    </location>
</feature>
<proteinExistence type="inferred from homology"/>
<organism evidence="4 5">
    <name type="scientific">Streptomyces corynorhini</name>
    <dbReference type="NCBI Taxonomy" id="2282652"/>
    <lineage>
        <taxon>Bacteria</taxon>
        <taxon>Bacillati</taxon>
        <taxon>Actinomycetota</taxon>
        <taxon>Actinomycetes</taxon>
        <taxon>Kitasatosporales</taxon>
        <taxon>Streptomycetaceae</taxon>
        <taxon>Streptomyces</taxon>
    </lineage>
</organism>
<dbReference type="InterPro" id="IPR002347">
    <property type="entry name" value="SDR_fam"/>
</dbReference>
<dbReference type="GO" id="GO:0016491">
    <property type="term" value="F:oxidoreductase activity"/>
    <property type="evidence" value="ECO:0007669"/>
    <property type="project" value="UniProtKB-KW"/>
</dbReference>
<dbReference type="SUPFAM" id="SSF51735">
    <property type="entry name" value="NAD(P)-binding Rossmann-fold domains"/>
    <property type="match status" value="1"/>
</dbReference>
<keyword evidence="2" id="KW-0560">Oxidoreductase</keyword>
<gene>
    <name evidence="4" type="ORF">DVH02_12240</name>
</gene>
<dbReference type="EMBL" id="QQNA01000083">
    <property type="protein sequence ID" value="RDG37877.1"/>
    <property type="molecule type" value="Genomic_DNA"/>
</dbReference>
<feature type="region of interest" description="Disordered" evidence="3">
    <location>
        <begin position="248"/>
        <end position="273"/>
    </location>
</feature>
<dbReference type="AlphaFoldDB" id="A0A370B7T7"/>
<protein>
    <submittedName>
        <fullName evidence="4">SDR family NAD(P)-dependent oxidoreductase</fullName>
    </submittedName>
</protein>
<dbReference type="InterPro" id="IPR036291">
    <property type="entry name" value="NAD(P)-bd_dom_sf"/>
</dbReference>
<comment type="caution">
    <text evidence="4">The sequence shown here is derived from an EMBL/GenBank/DDBJ whole genome shotgun (WGS) entry which is preliminary data.</text>
</comment>
<dbReference type="PANTHER" id="PTHR44169:SF6">
    <property type="entry name" value="NADPH-DEPENDENT 1-ACYLDIHYDROXYACETONE PHOSPHATE REDUCTASE"/>
    <property type="match status" value="1"/>
</dbReference>
<dbReference type="Gene3D" id="3.40.50.720">
    <property type="entry name" value="NAD(P)-binding Rossmann-like Domain"/>
    <property type="match status" value="1"/>
</dbReference>
<dbReference type="PRINTS" id="PR00081">
    <property type="entry name" value="GDHRDH"/>
</dbReference>
<keyword evidence="5" id="KW-1185">Reference proteome</keyword>
<accession>A0A370B7T7</accession>
<evidence type="ECO:0000313" key="5">
    <source>
        <dbReference type="Proteomes" id="UP000253741"/>
    </source>
</evidence>
<evidence type="ECO:0000256" key="1">
    <source>
        <dbReference type="ARBA" id="ARBA00006484"/>
    </source>
</evidence>
<comment type="similarity">
    <text evidence="1">Belongs to the short-chain dehydrogenases/reductases (SDR) family.</text>
</comment>
<dbReference type="InterPro" id="IPR020904">
    <property type="entry name" value="Sc_DH/Rdtase_CS"/>
</dbReference>
<sequence length="273" mass="28543">MDLSNRTVLIVGGTSGIGRELARRFAAAGSTVAVGGRTSRALSELAAEGIGAVSVDVTDSASVAAARDAVLDRYPELDTVVTMSGVMLVEDLRDPAHFEAAETTIGTNLLGTIRVIDAFTPHLVRRGAGTFITVTSGIAFLPFPPMPTYAASKAAVHAYSEALRAQLDGTGVGVVELVPPAVATGGQEKRNPHALPLDGFATEVMRLLSAEPTPHEILVEGVLMHRWAERDGTYDDLVAQRSRALSLLPGREGAQAQAQPQAGAEPEKEAGEE</sequence>
<reference evidence="4 5" key="1">
    <citation type="submission" date="2018-07" db="EMBL/GenBank/DDBJ databases">
        <title>Streptomyces species from bats.</title>
        <authorList>
            <person name="Dunlap C."/>
        </authorList>
    </citation>
    <scope>NUCLEOTIDE SEQUENCE [LARGE SCALE GENOMIC DNA]</scope>
    <source>
        <strain evidence="4 5">AC230</strain>
    </source>
</reference>
<dbReference type="Pfam" id="PF00106">
    <property type="entry name" value="adh_short"/>
    <property type="match status" value="1"/>
</dbReference>
<name>A0A370B7T7_9ACTN</name>
<dbReference type="PANTHER" id="PTHR44169">
    <property type="entry name" value="NADPH-DEPENDENT 1-ACYLDIHYDROXYACETONE PHOSPHATE REDUCTASE"/>
    <property type="match status" value="1"/>
</dbReference>
<dbReference type="Proteomes" id="UP000253741">
    <property type="component" value="Unassembled WGS sequence"/>
</dbReference>
<evidence type="ECO:0000256" key="2">
    <source>
        <dbReference type="ARBA" id="ARBA00023002"/>
    </source>
</evidence>
<dbReference type="PROSITE" id="PS00061">
    <property type="entry name" value="ADH_SHORT"/>
    <property type="match status" value="1"/>
</dbReference>